<dbReference type="GO" id="GO:0042802">
    <property type="term" value="F:identical protein binding"/>
    <property type="evidence" value="ECO:0007669"/>
    <property type="project" value="UniProtKB-ARBA"/>
</dbReference>
<feature type="active site" description="Proton acceptor" evidence="8">
    <location>
        <position position="67"/>
    </location>
</feature>
<sequence>MELFFLGTGSGLPSNERNVSCCVLNLMKERKALWVFDCGEGTQHQFLKTPLKIPKIEKIFITHLHGDHLFGLPGLLSSRSFDHQATPLTVYGPKGIKEYLTVVMNISASRVSYQLEIKEIEEGVIFEDEQFIVSCLPLTHRIESYGFRVVEKDKPGALNTKLLAKLKVPEGPHLKQLKEGKEVELADGRILQGKDFITSPLKGKVVAIFGDTVPTKTAIVLANNADVMVHEATFEDALEELAEKYGHSTTTQVAKIAKKANVKKLIITHISSRHSEQSHKQLLDECRKLFKETEIANDFSHFMI</sequence>
<evidence type="ECO:0000313" key="10">
    <source>
        <dbReference type="Proteomes" id="UP000273143"/>
    </source>
</evidence>
<evidence type="ECO:0000256" key="1">
    <source>
        <dbReference type="ARBA" id="ARBA00011738"/>
    </source>
</evidence>
<feature type="binding site" evidence="8">
    <location>
        <position position="269"/>
    </location>
    <ligand>
        <name>Zn(2+)</name>
        <dbReference type="ChEBI" id="CHEBI:29105"/>
        <label>2</label>
        <note>catalytic</note>
    </ligand>
</feature>
<feature type="binding site" evidence="8">
    <location>
        <position position="67"/>
    </location>
    <ligand>
        <name>Zn(2+)</name>
        <dbReference type="ChEBI" id="CHEBI:29105"/>
        <label>2</label>
        <note>catalytic</note>
    </ligand>
</feature>
<keyword evidence="5 8" id="KW-0255">Endonuclease</keyword>
<name>A0A451EQA7_9GAMM</name>
<reference evidence="10" key="1">
    <citation type="submission" date="2018-06" db="EMBL/GenBank/DDBJ databases">
        <title>Complete genome of Pseudomonas insecticola strain QZS01.</title>
        <authorList>
            <person name="Wang J."/>
            <person name="Su Q."/>
        </authorList>
    </citation>
    <scope>NUCLEOTIDE SEQUENCE [LARGE SCALE GENOMIC DNA]</scope>
    <source>
        <strain evidence="10">QZS01</strain>
    </source>
</reference>
<evidence type="ECO:0000313" key="9">
    <source>
        <dbReference type="EMBL" id="AZS52018.1"/>
    </source>
</evidence>
<dbReference type="GO" id="GO:0008270">
    <property type="term" value="F:zinc ion binding"/>
    <property type="evidence" value="ECO:0007669"/>
    <property type="project" value="UniProtKB-UniRule"/>
</dbReference>
<protein>
    <recommendedName>
        <fullName evidence="8">Ribonuclease Z</fullName>
        <shortName evidence="8">RNase Z</shortName>
        <ecNumber evidence="8">3.1.26.11</ecNumber>
    </recommendedName>
    <alternativeName>
        <fullName evidence="8">tRNA 3 endonuclease</fullName>
    </alternativeName>
    <alternativeName>
        <fullName evidence="8">tRNase Z</fullName>
    </alternativeName>
</protein>
<comment type="similarity">
    <text evidence="8">Belongs to the RNase Z family.</text>
</comment>
<proteinExistence type="inferred from homology"/>
<keyword evidence="6 8" id="KW-0378">Hydrolase</keyword>
<dbReference type="Gene3D" id="3.60.15.10">
    <property type="entry name" value="Ribonuclease Z/Hydroxyacylglutathione hydrolase-like"/>
    <property type="match status" value="1"/>
</dbReference>
<feature type="binding site" evidence="8">
    <location>
        <position position="140"/>
    </location>
    <ligand>
        <name>Zn(2+)</name>
        <dbReference type="ChEBI" id="CHEBI:29105"/>
        <label>1</label>
        <note>catalytic</note>
    </ligand>
</feature>
<dbReference type="PANTHER" id="PTHR46018:SF2">
    <property type="entry name" value="ZINC PHOSPHODIESTERASE ELAC PROTEIN 1"/>
    <property type="match status" value="1"/>
</dbReference>
<dbReference type="KEGG" id="emo:DM558_15110"/>
<evidence type="ECO:0000256" key="8">
    <source>
        <dbReference type="HAMAP-Rule" id="MF_01818"/>
    </source>
</evidence>
<evidence type="ECO:0000256" key="6">
    <source>
        <dbReference type="ARBA" id="ARBA00022801"/>
    </source>
</evidence>
<comment type="subunit">
    <text evidence="1 8">Homodimer.</text>
</comment>
<evidence type="ECO:0000256" key="5">
    <source>
        <dbReference type="ARBA" id="ARBA00022759"/>
    </source>
</evidence>
<keyword evidence="2 8" id="KW-0819">tRNA processing</keyword>
<evidence type="ECO:0000256" key="7">
    <source>
        <dbReference type="ARBA" id="ARBA00022833"/>
    </source>
</evidence>
<feature type="binding site" evidence="8">
    <location>
        <position position="65"/>
    </location>
    <ligand>
        <name>Zn(2+)</name>
        <dbReference type="ChEBI" id="CHEBI:29105"/>
        <label>1</label>
        <note>catalytic</note>
    </ligand>
</feature>
<dbReference type="NCBIfam" id="NF000801">
    <property type="entry name" value="PRK00055.1-3"/>
    <property type="match status" value="1"/>
</dbReference>
<dbReference type="EC" id="3.1.26.11" evidence="8"/>
<organism evidence="9 10">
    <name type="scientific">Entomomonas moraniae</name>
    <dbReference type="NCBI Taxonomy" id="2213226"/>
    <lineage>
        <taxon>Bacteria</taxon>
        <taxon>Pseudomonadati</taxon>
        <taxon>Pseudomonadota</taxon>
        <taxon>Gammaproteobacteria</taxon>
        <taxon>Pseudomonadales</taxon>
        <taxon>Pseudomonadaceae</taxon>
        <taxon>Entomomonas</taxon>
    </lineage>
</organism>
<feature type="binding site" evidence="8">
    <location>
        <position position="211"/>
    </location>
    <ligand>
        <name>Zn(2+)</name>
        <dbReference type="ChEBI" id="CHEBI:29105"/>
        <label>1</label>
        <note>catalytic</note>
    </ligand>
</feature>
<keyword evidence="3 8" id="KW-0540">Nuclease</keyword>
<dbReference type="Proteomes" id="UP000273143">
    <property type="component" value="Chromosome"/>
</dbReference>
<dbReference type="NCBIfam" id="TIGR02651">
    <property type="entry name" value="RNase_Z"/>
    <property type="match status" value="1"/>
</dbReference>
<evidence type="ECO:0000256" key="2">
    <source>
        <dbReference type="ARBA" id="ARBA00022694"/>
    </source>
</evidence>
<feature type="binding site" evidence="8">
    <location>
        <position position="211"/>
    </location>
    <ligand>
        <name>Zn(2+)</name>
        <dbReference type="ChEBI" id="CHEBI:29105"/>
        <label>2</label>
        <note>catalytic</note>
    </ligand>
</feature>
<dbReference type="RefSeq" id="WP_127164676.1">
    <property type="nucleotide sequence ID" value="NZ_CP029822.1"/>
</dbReference>
<keyword evidence="7 8" id="KW-0862">Zinc</keyword>
<keyword evidence="4 8" id="KW-0479">Metal-binding</keyword>
<evidence type="ECO:0000256" key="3">
    <source>
        <dbReference type="ARBA" id="ARBA00022722"/>
    </source>
</evidence>
<gene>
    <name evidence="8 9" type="primary">rnz</name>
    <name evidence="9" type="ORF">DM558_15110</name>
</gene>
<keyword evidence="10" id="KW-1185">Reference proteome</keyword>
<dbReference type="FunFam" id="3.60.15.10:FF:000002">
    <property type="entry name" value="Ribonuclease Z"/>
    <property type="match status" value="1"/>
</dbReference>
<dbReference type="AlphaFoldDB" id="A0A451EQA7"/>
<dbReference type="HAMAP" id="MF_01818">
    <property type="entry name" value="RNase_Z_BN"/>
    <property type="match status" value="1"/>
</dbReference>
<dbReference type="InterPro" id="IPR036866">
    <property type="entry name" value="RibonucZ/Hydroxyglut_hydro"/>
</dbReference>
<dbReference type="Pfam" id="PF23023">
    <property type="entry name" value="Anti-Pycsar_Apyc1"/>
    <property type="match status" value="1"/>
</dbReference>
<dbReference type="PANTHER" id="PTHR46018">
    <property type="entry name" value="ZINC PHOSPHODIESTERASE ELAC PROTEIN 1"/>
    <property type="match status" value="1"/>
</dbReference>
<accession>A0A451EQA7</accession>
<comment type="cofactor">
    <cofactor evidence="8">
        <name>Zn(2+)</name>
        <dbReference type="ChEBI" id="CHEBI:29105"/>
    </cofactor>
    <text evidence="8">Binds 2 Zn(2+) ions.</text>
</comment>
<dbReference type="CDD" id="cd07717">
    <property type="entry name" value="RNaseZ_ZiPD-like_MBL-fold"/>
    <property type="match status" value="1"/>
</dbReference>
<dbReference type="GO" id="GO:0042781">
    <property type="term" value="F:3'-tRNA processing endoribonuclease activity"/>
    <property type="evidence" value="ECO:0007669"/>
    <property type="project" value="UniProtKB-UniRule"/>
</dbReference>
<dbReference type="NCBIfam" id="NF000800">
    <property type="entry name" value="PRK00055.1-1"/>
    <property type="match status" value="1"/>
</dbReference>
<dbReference type="EMBL" id="CP029822">
    <property type="protein sequence ID" value="AZS52018.1"/>
    <property type="molecule type" value="Genomic_DNA"/>
</dbReference>
<feature type="binding site" evidence="8">
    <location>
        <position position="68"/>
    </location>
    <ligand>
        <name>Zn(2+)</name>
        <dbReference type="ChEBI" id="CHEBI:29105"/>
        <label>2</label>
        <note>catalytic</note>
    </ligand>
</feature>
<dbReference type="SUPFAM" id="SSF56281">
    <property type="entry name" value="Metallo-hydrolase/oxidoreductase"/>
    <property type="match status" value="1"/>
</dbReference>
<dbReference type="InterPro" id="IPR013471">
    <property type="entry name" value="RNase_Z/BN"/>
</dbReference>
<comment type="catalytic activity">
    <reaction evidence="8">
        <text>Endonucleolytic cleavage of RNA, removing extra 3' nucleotides from tRNA precursor, generating 3' termini of tRNAs. A 3'-hydroxy group is left at the tRNA terminus and a 5'-phosphoryl group is left at the trailer molecule.</text>
        <dbReference type="EC" id="3.1.26.11"/>
    </reaction>
</comment>
<feature type="binding site" evidence="8">
    <location>
        <position position="63"/>
    </location>
    <ligand>
        <name>Zn(2+)</name>
        <dbReference type="ChEBI" id="CHEBI:29105"/>
        <label>1</label>
        <note>catalytic</note>
    </ligand>
</feature>
<comment type="function">
    <text evidence="8">Zinc phosphodiesterase, which displays some tRNA 3'-processing endonuclease activity. Probably involved in tRNA maturation, by removing a 3'-trailer from precursor tRNA.</text>
</comment>
<evidence type="ECO:0000256" key="4">
    <source>
        <dbReference type="ARBA" id="ARBA00022723"/>
    </source>
</evidence>